<protein>
    <submittedName>
        <fullName evidence="1">Uncharacterized protein</fullName>
    </submittedName>
</protein>
<dbReference type="AlphaFoldDB" id="A0A6B0YPL6"/>
<dbReference type="EMBL" id="VXRG01000004">
    <property type="protein sequence ID" value="MXY91909.1"/>
    <property type="molecule type" value="Genomic_DNA"/>
</dbReference>
<sequence length="155" mass="16906">MRKLLLLAGGIAVLVVLTQTAQPVLTVSRHHSELLTKRIYAYRDWQSTGVRVDQGDRVEIEAEGEWLYTPDEFHGPAGHPRFPAPSFYPVSSGSGGALIGRIGETGGRFVVGEGVNMQATQHGILYLRINDDVLSDNDGYVAVSIEVTETEESQP</sequence>
<gene>
    <name evidence="1" type="ORF">F4Y42_00490</name>
</gene>
<reference evidence="1" key="1">
    <citation type="submission" date="2019-09" db="EMBL/GenBank/DDBJ databases">
        <title>Characterisation of the sponge microbiome using genome-centric metagenomics.</title>
        <authorList>
            <person name="Engelberts J.P."/>
            <person name="Robbins S.J."/>
            <person name="De Goeij J.M."/>
            <person name="Aranda M."/>
            <person name="Bell S.C."/>
            <person name="Webster N.S."/>
        </authorList>
    </citation>
    <scope>NUCLEOTIDE SEQUENCE</scope>
    <source>
        <strain evidence="1">SB0664_bin_27</strain>
    </source>
</reference>
<dbReference type="Gene3D" id="2.60.120.430">
    <property type="entry name" value="Galactose-binding lectin"/>
    <property type="match status" value="1"/>
</dbReference>
<accession>A0A6B0YPL6</accession>
<name>A0A6B0YPL6_9CHLR</name>
<proteinExistence type="predicted"/>
<evidence type="ECO:0000313" key="1">
    <source>
        <dbReference type="EMBL" id="MXY91909.1"/>
    </source>
</evidence>
<comment type="caution">
    <text evidence="1">The sequence shown here is derived from an EMBL/GenBank/DDBJ whole genome shotgun (WGS) entry which is preliminary data.</text>
</comment>
<organism evidence="1">
    <name type="scientific">Caldilineaceae bacterium SB0664_bin_27</name>
    <dbReference type="NCBI Taxonomy" id="2605260"/>
    <lineage>
        <taxon>Bacteria</taxon>
        <taxon>Bacillati</taxon>
        <taxon>Chloroflexota</taxon>
        <taxon>Caldilineae</taxon>
        <taxon>Caldilineales</taxon>
        <taxon>Caldilineaceae</taxon>
    </lineage>
</organism>